<name>A0ABY1B409_9PSED</name>
<dbReference type="SUPFAM" id="SSF53335">
    <property type="entry name" value="S-adenosyl-L-methionine-dependent methyltransferases"/>
    <property type="match status" value="1"/>
</dbReference>
<keyword evidence="2" id="KW-0808">Transferase</keyword>
<dbReference type="GO" id="GO:0008168">
    <property type="term" value="F:methyltransferase activity"/>
    <property type="evidence" value="ECO:0007669"/>
    <property type="project" value="UniProtKB-KW"/>
</dbReference>
<comment type="caution">
    <text evidence="2">The sequence shown here is derived from an EMBL/GenBank/DDBJ whole genome shotgun (WGS) entry which is preliminary data.</text>
</comment>
<protein>
    <submittedName>
        <fullName evidence="2">Methyltransferase domain-containing protein</fullName>
    </submittedName>
</protein>
<accession>A0ABY1B409</accession>
<evidence type="ECO:0000259" key="1">
    <source>
        <dbReference type="Pfam" id="PF13649"/>
    </source>
</evidence>
<dbReference type="GO" id="GO:0032259">
    <property type="term" value="P:methylation"/>
    <property type="evidence" value="ECO:0007669"/>
    <property type="project" value="UniProtKB-KW"/>
</dbReference>
<evidence type="ECO:0000313" key="3">
    <source>
        <dbReference type="Proteomes" id="UP000198512"/>
    </source>
</evidence>
<dbReference type="InterPro" id="IPR041698">
    <property type="entry name" value="Methyltransf_25"/>
</dbReference>
<keyword evidence="2" id="KW-0489">Methyltransferase</keyword>
<proteinExistence type="predicted"/>
<organism evidence="2 3">
    <name type="scientific">Pseudomonas cuatrocienegasensis</name>
    <dbReference type="NCBI Taxonomy" id="543360"/>
    <lineage>
        <taxon>Bacteria</taxon>
        <taxon>Pseudomonadati</taxon>
        <taxon>Pseudomonadota</taxon>
        <taxon>Gammaproteobacteria</taxon>
        <taxon>Pseudomonadales</taxon>
        <taxon>Pseudomonadaceae</taxon>
        <taxon>Pseudomonas</taxon>
    </lineage>
</organism>
<dbReference type="Pfam" id="PF13649">
    <property type="entry name" value="Methyltransf_25"/>
    <property type="match status" value="1"/>
</dbReference>
<dbReference type="EMBL" id="FOFP01000002">
    <property type="protein sequence ID" value="SEP87548.1"/>
    <property type="molecule type" value="Genomic_DNA"/>
</dbReference>
<evidence type="ECO:0000313" key="2">
    <source>
        <dbReference type="EMBL" id="SEP87548.1"/>
    </source>
</evidence>
<dbReference type="InterPro" id="IPR029063">
    <property type="entry name" value="SAM-dependent_MTases_sf"/>
</dbReference>
<reference evidence="2 3" key="1">
    <citation type="submission" date="2016-10" db="EMBL/GenBank/DDBJ databases">
        <authorList>
            <person name="Varghese N."/>
            <person name="Submissions S."/>
        </authorList>
    </citation>
    <scope>NUCLEOTIDE SEQUENCE [LARGE SCALE GENOMIC DNA]</scope>
    <source>
        <strain evidence="2 3">CIP 109853</strain>
    </source>
</reference>
<feature type="domain" description="Methyltransferase" evidence="1">
    <location>
        <begin position="90"/>
        <end position="188"/>
    </location>
</feature>
<keyword evidence="3" id="KW-1185">Reference proteome</keyword>
<gene>
    <name evidence="2" type="ORF">SAMN05216600_102120</name>
</gene>
<dbReference type="Gene3D" id="3.40.50.150">
    <property type="entry name" value="Vaccinia Virus protein VP39"/>
    <property type="match status" value="1"/>
</dbReference>
<sequence length="310" mass="34322">MSGKMFSGKAKFDLRLLKEAYERGENITKLLRDAYESPQGVNDIDTIEIAYELQAGSYSQGALNNYAQLSLRAQELALHLCNHLRPLDVVLDCGTGEMTTLSCASQKLPASIKLMAFDLSPSRLNIGRRFAARAMRSDLFAGLEVFVAAMERIPLPDNAVDIITSNHALEPNFGREVQLLREMLRVSRRKLILFEPSFEDNSAQGQQRMRELGYIRGLAEHVAAAGGVLLDKVAMQNIANPLNPTFCYVIQKAECQSSSTIASTRFICPVSGSVLDDRGGYLWSAAGYAYPKINGMPLLREKDAILMCYE</sequence>
<dbReference type="Proteomes" id="UP000198512">
    <property type="component" value="Unassembled WGS sequence"/>
</dbReference>
<dbReference type="CDD" id="cd02440">
    <property type="entry name" value="AdoMet_MTases"/>
    <property type="match status" value="1"/>
</dbReference>